<dbReference type="InterPro" id="IPR000600">
    <property type="entry name" value="ROK"/>
</dbReference>
<dbReference type="Proteomes" id="UP000523545">
    <property type="component" value="Unassembled WGS sequence"/>
</dbReference>
<dbReference type="PANTHER" id="PTHR18964:SF149">
    <property type="entry name" value="BIFUNCTIONAL UDP-N-ACETYLGLUCOSAMINE 2-EPIMERASE_N-ACETYLMANNOSAMINE KINASE"/>
    <property type="match status" value="1"/>
</dbReference>
<protein>
    <submittedName>
        <fullName evidence="2">Glucokinase</fullName>
        <ecNumber evidence="2">2.7.1.2</ecNumber>
    </submittedName>
</protein>
<proteinExistence type="inferred from homology"/>
<dbReference type="AlphaFoldDB" id="A0A7Y9X1Y2"/>
<dbReference type="GO" id="GO:0004340">
    <property type="term" value="F:glucokinase activity"/>
    <property type="evidence" value="ECO:0007669"/>
    <property type="project" value="UniProtKB-EC"/>
</dbReference>
<evidence type="ECO:0000256" key="1">
    <source>
        <dbReference type="ARBA" id="ARBA00006479"/>
    </source>
</evidence>
<evidence type="ECO:0000313" key="2">
    <source>
        <dbReference type="EMBL" id="NYH43731.1"/>
    </source>
</evidence>
<comment type="similarity">
    <text evidence="1">Belongs to the ROK (NagC/XylR) family.</text>
</comment>
<keyword evidence="3" id="KW-1185">Reference proteome</keyword>
<comment type="caution">
    <text evidence="2">The sequence shown here is derived from an EMBL/GenBank/DDBJ whole genome shotgun (WGS) entry which is preliminary data.</text>
</comment>
<dbReference type="PANTHER" id="PTHR18964">
    <property type="entry name" value="ROK (REPRESSOR, ORF, KINASE) FAMILY"/>
    <property type="match status" value="1"/>
</dbReference>
<keyword evidence="2" id="KW-0808">Transferase</keyword>
<dbReference type="InterPro" id="IPR043129">
    <property type="entry name" value="ATPase_NBD"/>
</dbReference>
<reference evidence="2 3" key="1">
    <citation type="submission" date="2020-07" db="EMBL/GenBank/DDBJ databases">
        <title>Sequencing the genomes of 1000 actinobacteria strains.</title>
        <authorList>
            <person name="Klenk H.-P."/>
        </authorList>
    </citation>
    <scope>NUCLEOTIDE SEQUENCE [LARGE SCALE GENOMIC DNA]</scope>
    <source>
        <strain evidence="2 3">DSM 45876</strain>
    </source>
</reference>
<organism evidence="2 3">
    <name type="scientific">Micromonospora jinlongensis</name>
    <dbReference type="NCBI Taxonomy" id="1287877"/>
    <lineage>
        <taxon>Bacteria</taxon>
        <taxon>Bacillati</taxon>
        <taxon>Actinomycetota</taxon>
        <taxon>Actinomycetes</taxon>
        <taxon>Micromonosporales</taxon>
        <taxon>Micromonosporaceae</taxon>
        <taxon>Micromonospora</taxon>
    </lineage>
</organism>
<gene>
    <name evidence="2" type="ORF">HNR22_003458</name>
</gene>
<name>A0A7Y9X1Y2_9ACTN</name>
<dbReference type="SUPFAM" id="SSF53067">
    <property type="entry name" value="Actin-like ATPase domain"/>
    <property type="match status" value="1"/>
</dbReference>
<sequence>MSDAVDADHVVVALDVGGTGMKCALVRPDGVTVRTERHPTDASRGPTAVVGTILDVAEGLADKARADGLTPIAVGIAVPGVVDEARGVAVWSANVGFRDVPLRDLAATRLGLPTVLGHDVRAGGLAEARLGAGRGTGHVLFVAIGTGIAAAHVVDGKASVGARGAAGEIGHILVRPDGPRCGCGRPGCLEAIASASAIGRRYAELTGATADAPVTAAEVAERAAAGEPLASEVWREAVEALADGLATGQALYDVATIVLGGGLAQAGDRLLTPLRAALHERMTFHREPRLVAAALGDEAGCLGAALLALDAVRVRDHQEKR</sequence>
<dbReference type="EC" id="2.7.1.2" evidence="2"/>
<dbReference type="EMBL" id="JACCHK010000001">
    <property type="protein sequence ID" value="NYH43731.1"/>
    <property type="molecule type" value="Genomic_DNA"/>
</dbReference>
<accession>A0A7Y9X1Y2</accession>
<dbReference type="Gene3D" id="3.30.420.40">
    <property type="match status" value="2"/>
</dbReference>
<dbReference type="Pfam" id="PF00480">
    <property type="entry name" value="ROK"/>
    <property type="match status" value="1"/>
</dbReference>
<evidence type="ECO:0000313" key="3">
    <source>
        <dbReference type="Proteomes" id="UP000523545"/>
    </source>
</evidence>
<keyword evidence="2" id="KW-0418">Kinase</keyword>
<dbReference type="RefSeq" id="WP_343059852.1">
    <property type="nucleotide sequence ID" value="NZ_JACCHK010000001.1"/>
</dbReference>